<dbReference type="OrthoDB" id="9806513at2"/>
<keyword evidence="1" id="KW-0678">Repressor</keyword>
<dbReference type="InterPro" id="IPR000551">
    <property type="entry name" value="MerR-type_HTH_dom"/>
</dbReference>
<evidence type="ECO:0000259" key="5">
    <source>
        <dbReference type="PROSITE" id="PS50937"/>
    </source>
</evidence>
<keyword evidence="3" id="KW-0238">DNA-binding</keyword>
<gene>
    <name evidence="6" type="ORF">DFP95_109101</name>
</gene>
<protein>
    <submittedName>
        <fullName evidence="6">MerR-like DNA binding protein</fullName>
    </submittedName>
</protein>
<reference evidence="6 7" key="1">
    <citation type="submission" date="2018-07" db="EMBL/GenBank/DDBJ databases">
        <title>Genomic Encyclopedia of Type Strains, Phase III (KMG-III): the genomes of soil and plant-associated and newly described type strains.</title>
        <authorList>
            <person name="Whitman W."/>
        </authorList>
    </citation>
    <scope>NUCLEOTIDE SEQUENCE [LARGE SCALE GENOMIC DNA]</scope>
    <source>
        <strain evidence="6 7">CECT 8236</strain>
    </source>
</reference>
<dbReference type="PANTHER" id="PTHR30204">
    <property type="entry name" value="REDOX-CYCLING DRUG-SENSING TRANSCRIPTIONAL ACTIVATOR SOXR"/>
    <property type="match status" value="1"/>
</dbReference>
<evidence type="ECO:0000313" key="7">
    <source>
        <dbReference type="Proteomes" id="UP000256869"/>
    </source>
</evidence>
<feature type="domain" description="HTH merR-type" evidence="5">
    <location>
        <begin position="5"/>
        <end position="54"/>
    </location>
</feature>
<dbReference type="Gene3D" id="1.10.1660.10">
    <property type="match status" value="1"/>
</dbReference>
<dbReference type="SMART" id="SM00422">
    <property type="entry name" value="HTH_MERR"/>
    <property type="match status" value="1"/>
</dbReference>
<dbReference type="SUPFAM" id="SSF46955">
    <property type="entry name" value="Putative DNA-binding domain"/>
    <property type="match status" value="1"/>
</dbReference>
<dbReference type="InterPro" id="IPR009061">
    <property type="entry name" value="DNA-bd_dom_put_sf"/>
</dbReference>
<dbReference type="EMBL" id="QRDY01000009">
    <property type="protein sequence ID" value="RED58065.1"/>
    <property type="molecule type" value="Genomic_DNA"/>
</dbReference>
<comment type="caution">
    <text evidence="6">The sequence shown here is derived from an EMBL/GenBank/DDBJ whole genome shotgun (WGS) entry which is preliminary data.</text>
</comment>
<evidence type="ECO:0000313" key="6">
    <source>
        <dbReference type="EMBL" id="RED58065.1"/>
    </source>
</evidence>
<accession>A0A3D9I8U4</accession>
<keyword evidence="2" id="KW-0805">Transcription regulation</keyword>
<dbReference type="Proteomes" id="UP000256869">
    <property type="component" value="Unassembled WGS sequence"/>
</dbReference>
<dbReference type="PANTHER" id="PTHR30204:SF65">
    <property type="entry name" value="HTH-TYPE TRANSCRIPTIONAL REGULATOR TNRA"/>
    <property type="match status" value="1"/>
</dbReference>
<sequence length="82" mass="9678">MNEKVISIGTVRELTGLTERQIRYYEEKQLIFPYRSRGGARKFSFEDVERLKVIHTKMKDGFRTYDLRRSAASLLKFDSGRS</sequence>
<dbReference type="GO" id="GO:0003677">
    <property type="term" value="F:DNA binding"/>
    <property type="evidence" value="ECO:0007669"/>
    <property type="project" value="UniProtKB-KW"/>
</dbReference>
<keyword evidence="7" id="KW-1185">Reference proteome</keyword>
<dbReference type="InterPro" id="IPR047057">
    <property type="entry name" value="MerR_fam"/>
</dbReference>
<name>A0A3D9I8U4_9BACL</name>
<keyword evidence="4" id="KW-0804">Transcription</keyword>
<evidence type="ECO:0000256" key="2">
    <source>
        <dbReference type="ARBA" id="ARBA00023015"/>
    </source>
</evidence>
<dbReference type="GO" id="GO:0003700">
    <property type="term" value="F:DNA-binding transcription factor activity"/>
    <property type="evidence" value="ECO:0007669"/>
    <property type="project" value="InterPro"/>
</dbReference>
<proteinExistence type="predicted"/>
<evidence type="ECO:0000256" key="1">
    <source>
        <dbReference type="ARBA" id="ARBA00022491"/>
    </source>
</evidence>
<organism evidence="6 7">
    <name type="scientific">Cohnella lupini</name>
    <dbReference type="NCBI Taxonomy" id="1294267"/>
    <lineage>
        <taxon>Bacteria</taxon>
        <taxon>Bacillati</taxon>
        <taxon>Bacillota</taxon>
        <taxon>Bacilli</taxon>
        <taxon>Bacillales</taxon>
        <taxon>Paenibacillaceae</taxon>
        <taxon>Cohnella</taxon>
    </lineage>
</organism>
<dbReference type="PROSITE" id="PS50937">
    <property type="entry name" value="HTH_MERR_2"/>
    <property type="match status" value="1"/>
</dbReference>
<dbReference type="Pfam" id="PF13411">
    <property type="entry name" value="MerR_1"/>
    <property type="match status" value="1"/>
</dbReference>
<evidence type="ECO:0000256" key="3">
    <source>
        <dbReference type="ARBA" id="ARBA00023125"/>
    </source>
</evidence>
<evidence type="ECO:0000256" key="4">
    <source>
        <dbReference type="ARBA" id="ARBA00023163"/>
    </source>
</evidence>
<dbReference type="AlphaFoldDB" id="A0A3D9I8U4"/>